<accession>A0ABT7A1P4</accession>
<dbReference type="RefSeq" id="WP_274040657.1">
    <property type="nucleotide sequence ID" value="NZ_JANCPR020000027.1"/>
</dbReference>
<comment type="caution">
    <text evidence="2">The sequence shown here is derived from an EMBL/GenBank/DDBJ whole genome shotgun (WGS) entry which is preliminary data.</text>
</comment>
<proteinExistence type="predicted"/>
<dbReference type="EMBL" id="JANCPR020000027">
    <property type="protein sequence ID" value="MDJ1135263.1"/>
    <property type="molecule type" value="Genomic_DNA"/>
</dbReference>
<evidence type="ECO:0000256" key="1">
    <source>
        <dbReference type="SAM" id="MobiDB-lite"/>
    </source>
</evidence>
<dbReference type="Proteomes" id="UP001214441">
    <property type="component" value="Unassembled WGS sequence"/>
</dbReference>
<feature type="region of interest" description="Disordered" evidence="1">
    <location>
        <begin position="61"/>
        <end position="101"/>
    </location>
</feature>
<gene>
    <name evidence="2" type="ORF">NMN56_025525</name>
</gene>
<keyword evidence="3" id="KW-1185">Reference proteome</keyword>
<name>A0ABT7A1P4_9ACTN</name>
<evidence type="ECO:0000313" key="2">
    <source>
        <dbReference type="EMBL" id="MDJ1135263.1"/>
    </source>
</evidence>
<organism evidence="2 3">
    <name type="scientific">Streptomyces iconiensis</name>
    <dbReference type="NCBI Taxonomy" id="1384038"/>
    <lineage>
        <taxon>Bacteria</taxon>
        <taxon>Bacillati</taxon>
        <taxon>Actinomycetota</taxon>
        <taxon>Actinomycetes</taxon>
        <taxon>Kitasatosporales</taxon>
        <taxon>Streptomycetaceae</taxon>
        <taxon>Streptomyces</taxon>
    </lineage>
</organism>
<reference evidence="2 3" key="1">
    <citation type="submission" date="2023-05" db="EMBL/GenBank/DDBJ databases">
        <title>Streptantibioticus silvisoli sp. nov., acidotolerant actinomycetes 1 from pine litter.</title>
        <authorList>
            <person name="Swiecimska M."/>
            <person name="Golinska P."/>
            <person name="Sangal V."/>
            <person name="Wachnowicz B."/>
            <person name="Goodfellow M."/>
        </authorList>
    </citation>
    <scope>NUCLEOTIDE SEQUENCE [LARGE SCALE GENOMIC DNA]</scope>
    <source>
        <strain evidence="2 3">DSM 42109</strain>
    </source>
</reference>
<sequence length="101" mass="10689">MPKRTGGTSRGPGQQSGGSAPLPDLSGIDLRTLRTSDDSAVAAAVEWALRVPEKFRLFWAAEGGEGRGPNRCAGTPPRQDERHSVPELGADVPRDPANFLP</sequence>
<evidence type="ECO:0008006" key="4">
    <source>
        <dbReference type="Google" id="ProtNLM"/>
    </source>
</evidence>
<feature type="region of interest" description="Disordered" evidence="1">
    <location>
        <begin position="1"/>
        <end position="31"/>
    </location>
</feature>
<protein>
    <recommendedName>
        <fullName evidence="4">FXSXX-COOH protein</fullName>
    </recommendedName>
</protein>
<evidence type="ECO:0000313" key="3">
    <source>
        <dbReference type="Proteomes" id="UP001214441"/>
    </source>
</evidence>